<feature type="region of interest" description="Disordered" evidence="5">
    <location>
        <begin position="150"/>
        <end position="266"/>
    </location>
</feature>
<proteinExistence type="predicted"/>
<feature type="domain" description="PPIase cyclophilin-type" evidence="6">
    <location>
        <begin position="6"/>
        <end position="144"/>
    </location>
</feature>
<feature type="compositionally biased region" description="Low complexity" evidence="5">
    <location>
        <begin position="152"/>
        <end position="163"/>
    </location>
</feature>
<dbReference type="PROSITE" id="PS50072">
    <property type="entry name" value="CSA_PPIASE_2"/>
    <property type="match status" value="1"/>
</dbReference>
<dbReference type="Proteomes" id="UP000193642">
    <property type="component" value="Unassembled WGS sequence"/>
</dbReference>
<feature type="compositionally biased region" description="Basic and acidic residues" evidence="5">
    <location>
        <begin position="234"/>
        <end position="257"/>
    </location>
</feature>
<dbReference type="Gene3D" id="2.40.100.10">
    <property type="entry name" value="Cyclophilin-like"/>
    <property type="match status" value="2"/>
</dbReference>
<dbReference type="PANTHER" id="PTHR11071:SF561">
    <property type="entry name" value="PEPTIDYL-PROLYL CIS-TRANS ISOMERASE D-RELATED"/>
    <property type="match status" value="1"/>
</dbReference>
<evidence type="ECO:0000256" key="1">
    <source>
        <dbReference type="ARBA" id="ARBA00000971"/>
    </source>
</evidence>
<feature type="compositionally biased region" description="Low complexity" evidence="5">
    <location>
        <begin position="171"/>
        <end position="187"/>
    </location>
</feature>
<evidence type="ECO:0000256" key="5">
    <source>
        <dbReference type="SAM" id="MobiDB-lite"/>
    </source>
</evidence>
<dbReference type="OrthoDB" id="407558at2759"/>
<keyword evidence="4" id="KW-0413">Isomerase</keyword>
<accession>A0A1Y2CVK2</accession>
<reference evidence="7 8" key="1">
    <citation type="submission" date="2016-07" db="EMBL/GenBank/DDBJ databases">
        <title>Pervasive Adenine N6-methylation of Active Genes in Fungi.</title>
        <authorList>
            <consortium name="DOE Joint Genome Institute"/>
            <person name="Mondo S.J."/>
            <person name="Dannebaum R.O."/>
            <person name="Kuo R.C."/>
            <person name="Labutti K."/>
            <person name="Haridas S."/>
            <person name="Kuo A."/>
            <person name="Salamov A."/>
            <person name="Ahrendt S.R."/>
            <person name="Lipzen A."/>
            <person name="Sullivan W."/>
            <person name="Andreopoulos W.B."/>
            <person name="Clum A."/>
            <person name="Lindquist E."/>
            <person name="Daum C."/>
            <person name="Ramamoorthy G.K."/>
            <person name="Gryganskyi A."/>
            <person name="Culley D."/>
            <person name="Magnuson J.K."/>
            <person name="James T.Y."/>
            <person name="O'Malley M.A."/>
            <person name="Stajich J.E."/>
            <person name="Spatafora J.W."/>
            <person name="Visel A."/>
            <person name="Grigoriev I.V."/>
        </authorList>
    </citation>
    <scope>NUCLEOTIDE SEQUENCE [LARGE SCALE GENOMIC DNA]</scope>
    <source>
        <strain evidence="7 8">JEL800</strain>
    </source>
</reference>
<keyword evidence="8" id="KW-1185">Reference proteome</keyword>
<dbReference type="SUPFAM" id="SSF50891">
    <property type="entry name" value="Cyclophilin-like"/>
    <property type="match status" value="1"/>
</dbReference>
<dbReference type="EC" id="5.2.1.8" evidence="2"/>
<dbReference type="PANTHER" id="PTHR11071">
    <property type="entry name" value="PEPTIDYL-PROLYL CIS-TRANS ISOMERASE"/>
    <property type="match status" value="1"/>
</dbReference>
<dbReference type="EMBL" id="MCGO01000006">
    <property type="protein sequence ID" value="ORY51007.1"/>
    <property type="molecule type" value="Genomic_DNA"/>
</dbReference>
<dbReference type="GO" id="GO:0005737">
    <property type="term" value="C:cytoplasm"/>
    <property type="evidence" value="ECO:0007669"/>
    <property type="project" value="TreeGrafter"/>
</dbReference>
<dbReference type="Pfam" id="PF00160">
    <property type="entry name" value="Pro_isomerase"/>
    <property type="match status" value="1"/>
</dbReference>
<comment type="caution">
    <text evidence="7">The sequence shown here is derived from an EMBL/GenBank/DDBJ whole genome shotgun (WGS) entry which is preliminary data.</text>
</comment>
<feature type="compositionally biased region" description="Basic and acidic residues" evidence="5">
    <location>
        <begin position="317"/>
        <end position="345"/>
    </location>
</feature>
<protein>
    <recommendedName>
        <fullName evidence="2">peptidylprolyl isomerase</fullName>
        <ecNumber evidence="2">5.2.1.8</ecNumber>
    </recommendedName>
</protein>
<feature type="compositionally biased region" description="Basic residues" evidence="5">
    <location>
        <begin position="198"/>
        <end position="221"/>
    </location>
</feature>
<evidence type="ECO:0000256" key="4">
    <source>
        <dbReference type="ARBA" id="ARBA00023235"/>
    </source>
</evidence>
<sequence length="345" mass="38422">MSKRVFLDIAIANVAAGRLVIELFCDEVPMTAENFRALCTGEKDFTHHNGTGGESIYNGGGPFNDESFKRKHDEPYLLSCANSGPNSNRSQFFITSKPVPHLDGKHVVFGRLVSGFDVFRKIENIPTDSKDKPLDPVVIANCGELVRKTVPSASTTSAPSESKSASKKRAASPSSSDSSDSSSSSSDSESDNSDSDRKRRKKKSSKSKKSSKKSKSKKARRATSSDDESVSESEAPKREATVSKDSEHKFLDREYTGKIHQKKDRLREFEEQQARLIQERTAQVRTDTAGRVVKGRGSVGFGQQAGANDGYRRNQNWRRDGDNSRRSDYDDRNRRERRDNGDERK</sequence>
<evidence type="ECO:0000256" key="2">
    <source>
        <dbReference type="ARBA" id="ARBA00013194"/>
    </source>
</evidence>
<dbReference type="GO" id="GO:0016018">
    <property type="term" value="F:cyclosporin A binding"/>
    <property type="evidence" value="ECO:0007669"/>
    <property type="project" value="TreeGrafter"/>
</dbReference>
<comment type="catalytic activity">
    <reaction evidence="1">
        <text>[protein]-peptidylproline (omega=180) = [protein]-peptidylproline (omega=0)</text>
        <dbReference type="Rhea" id="RHEA:16237"/>
        <dbReference type="Rhea" id="RHEA-COMP:10747"/>
        <dbReference type="Rhea" id="RHEA-COMP:10748"/>
        <dbReference type="ChEBI" id="CHEBI:83833"/>
        <dbReference type="ChEBI" id="CHEBI:83834"/>
        <dbReference type="EC" id="5.2.1.8"/>
    </reaction>
</comment>
<evidence type="ECO:0000313" key="7">
    <source>
        <dbReference type="EMBL" id="ORY51007.1"/>
    </source>
</evidence>
<dbReference type="InterPro" id="IPR029000">
    <property type="entry name" value="Cyclophilin-like_dom_sf"/>
</dbReference>
<name>A0A1Y2CVK2_9FUNG</name>
<dbReference type="InterPro" id="IPR002130">
    <property type="entry name" value="Cyclophilin-type_PPIase_dom"/>
</dbReference>
<gene>
    <name evidence="7" type="ORF">BCR33DRAFT_846658</name>
</gene>
<dbReference type="AlphaFoldDB" id="A0A1Y2CVK2"/>
<dbReference type="STRING" id="329046.A0A1Y2CVK2"/>
<evidence type="ECO:0000259" key="6">
    <source>
        <dbReference type="PROSITE" id="PS50072"/>
    </source>
</evidence>
<keyword evidence="3" id="KW-0697">Rotamase</keyword>
<dbReference type="GO" id="GO:0006457">
    <property type="term" value="P:protein folding"/>
    <property type="evidence" value="ECO:0007669"/>
    <property type="project" value="TreeGrafter"/>
</dbReference>
<organism evidence="7 8">
    <name type="scientific">Rhizoclosmatium globosum</name>
    <dbReference type="NCBI Taxonomy" id="329046"/>
    <lineage>
        <taxon>Eukaryota</taxon>
        <taxon>Fungi</taxon>
        <taxon>Fungi incertae sedis</taxon>
        <taxon>Chytridiomycota</taxon>
        <taxon>Chytridiomycota incertae sedis</taxon>
        <taxon>Chytridiomycetes</taxon>
        <taxon>Chytridiales</taxon>
        <taxon>Chytriomycetaceae</taxon>
        <taxon>Rhizoclosmatium</taxon>
    </lineage>
</organism>
<dbReference type="GO" id="GO:0003755">
    <property type="term" value="F:peptidyl-prolyl cis-trans isomerase activity"/>
    <property type="evidence" value="ECO:0007669"/>
    <property type="project" value="UniProtKB-KW"/>
</dbReference>
<dbReference type="PRINTS" id="PR00153">
    <property type="entry name" value="CSAPPISMRASE"/>
</dbReference>
<evidence type="ECO:0000313" key="8">
    <source>
        <dbReference type="Proteomes" id="UP000193642"/>
    </source>
</evidence>
<evidence type="ECO:0000256" key="3">
    <source>
        <dbReference type="ARBA" id="ARBA00023110"/>
    </source>
</evidence>
<feature type="region of interest" description="Disordered" evidence="5">
    <location>
        <begin position="287"/>
        <end position="345"/>
    </location>
</feature>